<dbReference type="EMBL" id="JARBDR010000141">
    <property type="protein sequence ID" value="KAJ8320733.1"/>
    <property type="molecule type" value="Genomic_DNA"/>
</dbReference>
<evidence type="ECO:0000313" key="2">
    <source>
        <dbReference type="Proteomes" id="UP001217089"/>
    </source>
</evidence>
<organism evidence="1 2">
    <name type="scientific">Tegillarca granosa</name>
    <name type="common">Malaysian cockle</name>
    <name type="synonym">Anadara granosa</name>
    <dbReference type="NCBI Taxonomy" id="220873"/>
    <lineage>
        <taxon>Eukaryota</taxon>
        <taxon>Metazoa</taxon>
        <taxon>Spiralia</taxon>
        <taxon>Lophotrochozoa</taxon>
        <taxon>Mollusca</taxon>
        <taxon>Bivalvia</taxon>
        <taxon>Autobranchia</taxon>
        <taxon>Pteriomorphia</taxon>
        <taxon>Arcoida</taxon>
        <taxon>Arcoidea</taxon>
        <taxon>Arcidae</taxon>
        <taxon>Tegillarca</taxon>
    </lineage>
</organism>
<comment type="caution">
    <text evidence="1">The sequence shown here is derived from an EMBL/GenBank/DDBJ whole genome shotgun (WGS) entry which is preliminary data.</text>
</comment>
<evidence type="ECO:0000313" key="1">
    <source>
        <dbReference type="EMBL" id="KAJ8320733.1"/>
    </source>
</evidence>
<protein>
    <submittedName>
        <fullName evidence="1">Uncharacterized protein</fullName>
    </submittedName>
</protein>
<accession>A0ABQ9FTZ8</accession>
<sequence>MKEFEASVYNINLSISTLLKTGICIPYIIVQHGPRPEYGETRLDSKEGHYNGIASYDIYSRRLEEKKNMILRFEQSCINSLTT</sequence>
<dbReference type="Proteomes" id="UP001217089">
    <property type="component" value="Unassembled WGS sequence"/>
</dbReference>
<reference evidence="1 2" key="1">
    <citation type="submission" date="2022-12" db="EMBL/GenBank/DDBJ databases">
        <title>Chromosome-level genome of Tegillarca granosa.</title>
        <authorList>
            <person name="Kim J."/>
        </authorList>
    </citation>
    <scope>NUCLEOTIDE SEQUENCE [LARGE SCALE GENOMIC DNA]</scope>
    <source>
        <strain evidence="1">Teg-2019</strain>
        <tissue evidence="1">Adductor muscle</tissue>
    </source>
</reference>
<name>A0ABQ9FTZ8_TEGGR</name>
<gene>
    <name evidence="1" type="ORF">KUTeg_002320</name>
</gene>
<keyword evidence="2" id="KW-1185">Reference proteome</keyword>
<proteinExistence type="predicted"/>